<keyword evidence="3" id="KW-1185">Reference proteome</keyword>
<evidence type="ECO:0000256" key="1">
    <source>
        <dbReference type="SAM" id="MobiDB-lite"/>
    </source>
</evidence>
<feature type="compositionally biased region" description="Polar residues" evidence="1">
    <location>
        <begin position="121"/>
        <end position="141"/>
    </location>
</feature>
<dbReference type="AlphaFoldDB" id="A0AAV2RXC5"/>
<feature type="region of interest" description="Disordered" evidence="1">
    <location>
        <begin position="819"/>
        <end position="848"/>
    </location>
</feature>
<feature type="compositionally biased region" description="Basic and acidic residues" evidence="1">
    <location>
        <begin position="145"/>
        <end position="156"/>
    </location>
</feature>
<gene>
    <name evidence="2" type="ORF">MNOR_LOCUS28780</name>
</gene>
<comment type="caution">
    <text evidence="2">The sequence shown here is derived from an EMBL/GenBank/DDBJ whole genome shotgun (WGS) entry which is preliminary data.</text>
</comment>
<dbReference type="EMBL" id="CAXKWB010032365">
    <property type="protein sequence ID" value="CAL4141016.1"/>
    <property type="molecule type" value="Genomic_DNA"/>
</dbReference>
<proteinExistence type="predicted"/>
<protein>
    <submittedName>
        <fullName evidence="2">Uncharacterized protein</fullName>
    </submittedName>
</protein>
<dbReference type="Proteomes" id="UP001497623">
    <property type="component" value="Unassembled WGS sequence"/>
</dbReference>
<name>A0AAV2RXC5_MEGNR</name>
<evidence type="ECO:0000313" key="3">
    <source>
        <dbReference type="Proteomes" id="UP001497623"/>
    </source>
</evidence>
<reference evidence="2 3" key="1">
    <citation type="submission" date="2024-05" db="EMBL/GenBank/DDBJ databases">
        <authorList>
            <person name="Wallberg A."/>
        </authorList>
    </citation>
    <scope>NUCLEOTIDE SEQUENCE [LARGE SCALE GENOMIC DNA]</scope>
</reference>
<feature type="compositionally biased region" description="Polar residues" evidence="1">
    <location>
        <begin position="668"/>
        <end position="697"/>
    </location>
</feature>
<evidence type="ECO:0000313" key="2">
    <source>
        <dbReference type="EMBL" id="CAL4141016.1"/>
    </source>
</evidence>
<sequence>MEVEGGGTMTDAKQLQQVAAGQADGCDEEQGQVECAAARLLEELCQELRRQSEECHYPLDNPGIKERYQDTAHILYRKSNLKNHNFLSFGTRRSSSVSQYGNTPLVLRKSKSTLEQWPSYSRYGSNSTLADNEDGSNSVATTPKIKRDGGKKTREKQRCLQETNLDDIIDEDYDGADSGIQVNSRCENRKSFSQYDIHIPRNKVDGLAFLANAAKKSESVDTMDADTDDDVLEEKEKSERIGEKILKRIGEKDLNEKNEEKLDVINTEIEIKGKNNETLQTQIELHSSKDFEISKERKEAEKLIEDLTNYTEAIKGNEKTEEHIVDEIVEEKFRDSIRKRRDGAKVTTVEGMADKNTMYKLQVSMIGDKEKEKNYTESKLIITEKDDSEVVSLNKAISTDNTTMVTEHSNQGAKIVDVIKDNTIFMNKSSEEDCKQLENNPSADTGAYSPDVKIDNMQKLSTVNIKERSELLLVTENNDNDDAGNCQKNIKHKSTGKIIEAIDPSIVMSKEKCNIKSKEELNENLFEIIDESKIVDSSAGNIIEGRLVVEVKSAVTKTNIDESHQIMNKENFAPVNSHNDISLVNELVIIEDCDINHAEDVKSESHMFKSEKKTILGLEPSGRNCVYNSKNEKELMNENQIKFNHIPRVDTKVVNLSSVNHNNKENAKNLSFQNSSELTPVGSCSPNLPVKTQSDLSTPDAVEELSSCASTSPKPPKRKHKGHSSLPTSPVLVPKAIGTTTQNLHNTQRSLDDIIKEADVKSNDTIYDVSKSINNMHILSTHSKENGGSSNDHISVNMPTTVDDLNTSIETEPNNMLVKLPLRSPTPPKRSPRNSPRLARHKEAAEKKRPVSLILTSEAKIPSEPGLKASVSLSPTSIRERTSAKFAFPYFSLR</sequence>
<feature type="region of interest" description="Disordered" evidence="1">
    <location>
        <begin position="665"/>
        <end position="732"/>
    </location>
</feature>
<feature type="region of interest" description="Disordered" evidence="1">
    <location>
        <begin position="121"/>
        <end position="156"/>
    </location>
</feature>
<organism evidence="2 3">
    <name type="scientific">Meganyctiphanes norvegica</name>
    <name type="common">Northern krill</name>
    <name type="synonym">Thysanopoda norvegica</name>
    <dbReference type="NCBI Taxonomy" id="48144"/>
    <lineage>
        <taxon>Eukaryota</taxon>
        <taxon>Metazoa</taxon>
        <taxon>Ecdysozoa</taxon>
        <taxon>Arthropoda</taxon>
        <taxon>Crustacea</taxon>
        <taxon>Multicrustacea</taxon>
        <taxon>Malacostraca</taxon>
        <taxon>Eumalacostraca</taxon>
        <taxon>Eucarida</taxon>
        <taxon>Euphausiacea</taxon>
        <taxon>Euphausiidae</taxon>
        <taxon>Meganyctiphanes</taxon>
    </lineage>
</organism>
<accession>A0AAV2RXC5</accession>